<evidence type="ECO:0000313" key="8">
    <source>
        <dbReference type="EMBL" id="CAL5131446.1"/>
    </source>
</evidence>
<dbReference type="InterPro" id="IPR007146">
    <property type="entry name" value="Sas10/Utp3/C1D"/>
</dbReference>
<keyword evidence="7" id="KW-0238">DNA-binding</keyword>
<evidence type="ECO:0000256" key="3">
    <source>
        <dbReference type="ARBA" id="ARBA00015212"/>
    </source>
</evidence>
<dbReference type="EMBL" id="CAXLJL010000092">
    <property type="protein sequence ID" value="CAL5131446.1"/>
    <property type="molecule type" value="Genomic_DNA"/>
</dbReference>
<evidence type="ECO:0000256" key="5">
    <source>
        <dbReference type="ARBA" id="ARBA00022884"/>
    </source>
</evidence>
<dbReference type="GO" id="GO:0000178">
    <property type="term" value="C:exosome (RNase complex)"/>
    <property type="evidence" value="ECO:0007669"/>
    <property type="project" value="TreeGrafter"/>
</dbReference>
<keyword evidence="4 7" id="KW-0698">rRNA processing</keyword>
<evidence type="ECO:0000256" key="1">
    <source>
        <dbReference type="ARBA" id="ARBA00004123"/>
    </source>
</evidence>
<evidence type="ECO:0000256" key="4">
    <source>
        <dbReference type="ARBA" id="ARBA00022552"/>
    </source>
</evidence>
<name>A0AAV2T5M0_CALDB</name>
<dbReference type="AlphaFoldDB" id="A0AAV2T5M0"/>
<dbReference type="Pfam" id="PF04000">
    <property type="entry name" value="Sas10_Utp3"/>
    <property type="match status" value="1"/>
</dbReference>
<evidence type="ECO:0000313" key="9">
    <source>
        <dbReference type="Proteomes" id="UP001497525"/>
    </source>
</evidence>
<evidence type="ECO:0000256" key="6">
    <source>
        <dbReference type="ARBA" id="ARBA00023242"/>
    </source>
</evidence>
<dbReference type="InterPro" id="IPR011082">
    <property type="entry name" value="Exosome-assoc_fac/DNA_repair"/>
</dbReference>
<dbReference type="PANTHER" id="PTHR15341:SF3">
    <property type="entry name" value="NUCLEAR NUCLEIC ACID-BINDING PROTEIN C1D"/>
    <property type="match status" value="1"/>
</dbReference>
<dbReference type="GO" id="GO:0010468">
    <property type="term" value="P:regulation of gene expression"/>
    <property type="evidence" value="ECO:0007669"/>
    <property type="project" value="TreeGrafter"/>
</dbReference>
<comment type="function">
    <text evidence="7">Plays a role in the recruitment of the exosome to pre-rRNA to mediate the 3'-5' end processing of the 5.8S rRNA.</text>
</comment>
<dbReference type="Proteomes" id="UP001497525">
    <property type="component" value="Unassembled WGS sequence"/>
</dbReference>
<dbReference type="GO" id="GO:0005737">
    <property type="term" value="C:cytoplasm"/>
    <property type="evidence" value="ECO:0007669"/>
    <property type="project" value="UniProtKB-SubCell"/>
</dbReference>
<comment type="subunit">
    <text evidence="7">Monomer and homodimer.</text>
</comment>
<reference evidence="8" key="1">
    <citation type="submission" date="2024-06" db="EMBL/GenBank/DDBJ databases">
        <authorList>
            <person name="Liu X."/>
            <person name="Lenzi L."/>
            <person name="Haldenby T S."/>
            <person name="Uol C."/>
        </authorList>
    </citation>
    <scope>NUCLEOTIDE SEQUENCE</scope>
</reference>
<accession>A0AAV2T5M0</accession>
<dbReference type="GO" id="GO:0003677">
    <property type="term" value="F:DNA binding"/>
    <property type="evidence" value="ECO:0007669"/>
    <property type="project" value="UniProtKB-KW"/>
</dbReference>
<protein>
    <recommendedName>
        <fullName evidence="3 7">Nuclear nucleic acid-binding protein C1D</fullName>
    </recommendedName>
</protein>
<organism evidence="8 9">
    <name type="scientific">Calicophoron daubneyi</name>
    <name type="common">Rumen fluke</name>
    <name type="synonym">Paramphistomum daubneyi</name>
    <dbReference type="NCBI Taxonomy" id="300641"/>
    <lineage>
        <taxon>Eukaryota</taxon>
        <taxon>Metazoa</taxon>
        <taxon>Spiralia</taxon>
        <taxon>Lophotrochozoa</taxon>
        <taxon>Platyhelminthes</taxon>
        <taxon>Trematoda</taxon>
        <taxon>Digenea</taxon>
        <taxon>Plagiorchiida</taxon>
        <taxon>Pronocephalata</taxon>
        <taxon>Paramphistomoidea</taxon>
        <taxon>Paramphistomidae</taxon>
        <taxon>Calicophoron</taxon>
    </lineage>
</organism>
<gene>
    <name evidence="8" type="ORF">CDAUBV1_LOCUS3871</name>
</gene>
<keyword evidence="6 7" id="KW-0539">Nucleus</keyword>
<comment type="similarity">
    <text evidence="2 7">Belongs to the C1D family.</text>
</comment>
<evidence type="ECO:0000256" key="2">
    <source>
        <dbReference type="ARBA" id="ARBA00009154"/>
    </source>
</evidence>
<dbReference type="GO" id="GO:0000460">
    <property type="term" value="P:maturation of 5.8S rRNA"/>
    <property type="evidence" value="ECO:0007669"/>
    <property type="project" value="TreeGrafter"/>
</dbReference>
<keyword evidence="5 7" id="KW-0694">RNA-binding</keyword>
<dbReference type="GO" id="GO:0005730">
    <property type="term" value="C:nucleolus"/>
    <property type="evidence" value="ECO:0007669"/>
    <property type="project" value="UniProtKB-SubCell"/>
</dbReference>
<evidence type="ECO:0000256" key="7">
    <source>
        <dbReference type="RuleBase" id="RU368003"/>
    </source>
</evidence>
<keyword evidence="7" id="KW-0963">Cytoplasm</keyword>
<comment type="caution">
    <text evidence="8">The sequence shown here is derived from an EMBL/GenBank/DDBJ whole genome shotgun (WGS) entry which is preliminary data.</text>
</comment>
<dbReference type="PANTHER" id="PTHR15341">
    <property type="entry name" value="SUN-COR STEROID HORMONE RECEPTOR CO-REPRESSOR"/>
    <property type="match status" value="1"/>
</dbReference>
<proteinExistence type="inferred from homology"/>
<comment type="subcellular location">
    <subcellularLocation>
        <location evidence="7">Cytoplasm</location>
    </subcellularLocation>
    <subcellularLocation>
        <location evidence="7">Nucleus</location>
        <location evidence="7">Nucleolus</location>
    </subcellularLocation>
    <subcellularLocation>
        <location evidence="1 7">Nucleus</location>
    </subcellularLocation>
</comment>
<sequence length="147" mass="16255">MSETSIFDEIPEEISQHLVSFSEIINGIGDFVDSYTGSVGHPGGSSESDSSLSKIKSELSLCYTFNALFFVYLRCIGVDTTQHPVMQELDRVMTALKRCRALTEKNATPHLRTDKEAASRFIKHALWQSAHSKAKKRRADAGDGSSK</sequence>
<dbReference type="GO" id="GO:0003723">
    <property type="term" value="F:RNA binding"/>
    <property type="evidence" value="ECO:0007669"/>
    <property type="project" value="UniProtKB-UniRule"/>
</dbReference>